<protein>
    <submittedName>
        <fullName evidence="5">Acyl-CoA synthetase</fullName>
    </submittedName>
</protein>
<dbReference type="PANTHER" id="PTHR43201:SF5">
    <property type="entry name" value="MEDIUM-CHAIN ACYL-COA LIGASE ACSF2, MITOCHONDRIAL"/>
    <property type="match status" value="1"/>
</dbReference>
<organism evidence="5 6">
    <name type="scientific">Amylibacter marinus</name>
    <dbReference type="NCBI Taxonomy" id="1475483"/>
    <lineage>
        <taxon>Bacteria</taxon>
        <taxon>Pseudomonadati</taxon>
        <taxon>Pseudomonadota</taxon>
        <taxon>Alphaproteobacteria</taxon>
        <taxon>Rhodobacterales</taxon>
        <taxon>Paracoccaceae</taxon>
        <taxon>Amylibacter</taxon>
    </lineage>
</organism>
<dbReference type="Pfam" id="PF13193">
    <property type="entry name" value="AMP-binding_C"/>
    <property type="match status" value="1"/>
</dbReference>
<dbReference type="Gene3D" id="3.30.300.30">
    <property type="match status" value="1"/>
</dbReference>
<evidence type="ECO:0000259" key="4">
    <source>
        <dbReference type="Pfam" id="PF13193"/>
    </source>
</evidence>
<dbReference type="InterPro" id="IPR000873">
    <property type="entry name" value="AMP-dep_synth/lig_dom"/>
</dbReference>
<dbReference type="Gene3D" id="3.40.50.12780">
    <property type="entry name" value="N-terminal domain of ligase-like"/>
    <property type="match status" value="1"/>
</dbReference>
<dbReference type="Pfam" id="PF00501">
    <property type="entry name" value="AMP-binding"/>
    <property type="match status" value="1"/>
</dbReference>
<evidence type="ECO:0000259" key="3">
    <source>
        <dbReference type="Pfam" id="PF00501"/>
    </source>
</evidence>
<proteinExistence type="inferred from homology"/>
<name>A0ABQ5VW87_9RHOB</name>
<accession>A0ABQ5VW87</accession>
<evidence type="ECO:0000256" key="2">
    <source>
        <dbReference type="ARBA" id="ARBA00022598"/>
    </source>
</evidence>
<dbReference type="RefSeq" id="WP_284377924.1">
    <property type="nucleotide sequence ID" value="NZ_BSNN01000004.1"/>
</dbReference>
<dbReference type="SUPFAM" id="SSF56801">
    <property type="entry name" value="Acetyl-CoA synthetase-like"/>
    <property type="match status" value="1"/>
</dbReference>
<dbReference type="InterPro" id="IPR042099">
    <property type="entry name" value="ANL_N_sf"/>
</dbReference>
<dbReference type="Proteomes" id="UP001156694">
    <property type="component" value="Unassembled WGS sequence"/>
</dbReference>
<dbReference type="EMBL" id="BSNN01000004">
    <property type="protein sequence ID" value="GLQ35459.1"/>
    <property type="molecule type" value="Genomic_DNA"/>
</dbReference>
<gene>
    <name evidence="5" type="ORF">GCM10007939_17420</name>
</gene>
<evidence type="ECO:0000313" key="5">
    <source>
        <dbReference type="EMBL" id="GLQ35459.1"/>
    </source>
</evidence>
<sequence length="472" mass="50398">MCALPILVSDFPTTVEIAEPETGREVCYDELIHLIHRAAEGLRALHLPRLARVVIAEKSGLDTLVGLFACWQVGLVAVCVNPNLKPDEQSRVVRAVNAGAWLGQTELKFPKLAHGVDTAPLGPDDPALILMTSGTTGIPKGVTHSLHGLRSRASLNIAEIGRDTLCRTLCILPVFFGHGLIGNCLTPLLAGGRLILWPSPGFRVLGGFGAMLDQQAISFFSSVPTFWKMALQISPRPANVPARVHVGSAPLSIGLWQDIADWLGGGEVFNTYGMTETANWISGGALSDAQGQGGYVGRAWGGTLAVYANGRVKAEGRGEVLVNSPTIMQGYWQGADNPNAHFYGEWLRTGDIGEISQGQLTLVGRIKSEINRAGIKVLAEEIDMLLERHPDVSEACAFGIPDPVAGEQVAVAVVAGPNTAVSDLIAWCRTQCRAEAVPSMIFGMPSLPRNDRGKVVRSEIRALCIGLDDQDV</sequence>
<feature type="domain" description="AMP-dependent synthetase/ligase" evidence="3">
    <location>
        <begin position="21"/>
        <end position="332"/>
    </location>
</feature>
<reference evidence="6" key="1">
    <citation type="journal article" date="2019" name="Int. J. Syst. Evol. Microbiol.">
        <title>The Global Catalogue of Microorganisms (GCM) 10K type strain sequencing project: providing services to taxonomists for standard genome sequencing and annotation.</title>
        <authorList>
            <consortium name="The Broad Institute Genomics Platform"/>
            <consortium name="The Broad Institute Genome Sequencing Center for Infectious Disease"/>
            <person name="Wu L."/>
            <person name="Ma J."/>
        </authorList>
    </citation>
    <scope>NUCLEOTIDE SEQUENCE [LARGE SCALE GENOMIC DNA]</scope>
    <source>
        <strain evidence="6">NBRC 110140</strain>
    </source>
</reference>
<comment type="caution">
    <text evidence="5">The sequence shown here is derived from an EMBL/GenBank/DDBJ whole genome shotgun (WGS) entry which is preliminary data.</text>
</comment>
<dbReference type="InterPro" id="IPR025110">
    <property type="entry name" value="AMP-bd_C"/>
</dbReference>
<feature type="domain" description="AMP-binding enzyme C-terminal" evidence="4">
    <location>
        <begin position="381"/>
        <end position="454"/>
    </location>
</feature>
<dbReference type="InterPro" id="IPR045851">
    <property type="entry name" value="AMP-bd_C_sf"/>
</dbReference>
<keyword evidence="6" id="KW-1185">Reference proteome</keyword>
<comment type="similarity">
    <text evidence="1">Belongs to the ATP-dependent AMP-binding enzyme family.</text>
</comment>
<keyword evidence="2" id="KW-0436">Ligase</keyword>
<dbReference type="PANTHER" id="PTHR43201">
    <property type="entry name" value="ACYL-COA SYNTHETASE"/>
    <property type="match status" value="1"/>
</dbReference>
<dbReference type="PROSITE" id="PS00455">
    <property type="entry name" value="AMP_BINDING"/>
    <property type="match status" value="1"/>
</dbReference>
<dbReference type="InterPro" id="IPR020845">
    <property type="entry name" value="AMP-binding_CS"/>
</dbReference>
<evidence type="ECO:0000313" key="6">
    <source>
        <dbReference type="Proteomes" id="UP001156694"/>
    </source>
</evidence>
<evidence type="ECO:0000256" key="1">
    <source>
        <dbReference type="ARBA" id="ARBA00006432"/>
    </source>
</evidence>